<protein>
    <submittedName>
        <fullName evidence="2">Uncharacterized protein</fullName>
    </submittedName>
</protein>
<evidence type="ECO:0000313" key="2">
    <source>
        <dbReference type="EMBL" id="GGH27156.1"/>
    </source>
</evidence>
<dbReference type="Proteomes" id="UP000659344">
    <property type="component" value="Unassembled WGS sequence"/>
</dbReference>
<keyword evidence="1" id="KW-1133">Transmembrane helix</keyword>
<reference evidence="3" key="1">
    <citation type="journal article" date="2019" name="Int. J. Syst. Evol. Microbiol.">
        <title>The Global Catalogue of Microorganisms (GCM) 10K type strain sequencing project: providing services to taxonomists for standard genome sequencing and annotation.</title>
        <authorList>
            <consortium name="The Broad Institute Genomics Platform"/>
            <consortium name="The Broad Institute Genome Sequencing Center for Infectious Disease"/>
            <person name="Wu L."/>
            <person name="Ma J."/>
        </authorList>
    </citation>
    <scope>NUCLEOTIDE SEQUENCE [LARGE SCALE GENOMIC DNA]</scope>
    <source>
        <strain evidence="3">CGMCC 1.12769</strain>
    </source>
</reference>
<accession>A0ABQ1YK64</accession>
<sequence length="168" mass="19092">MIIENKKIRLGTVMTKKIYTSLFIIAVLVLIFTSIVYFNRTNGKGTPNSIVLTLTEQPEQIEWNHLKLRVGQLDGPGDYVSIPNHSEITNTETIKLPVGEATMIRFSHGGPAVNPVPDQIIYWIYVQRSIPNQPDLMRTYYLEGEVIGDHEQLAKDDLIQIAQTWNID</sequence>
<keyword evidence="1" id="KW-0812">Transmembrane</keyword>
<dbReference type="EMBL" id="BMFT01000001">
    <property type="protein sequence ID" value="GGH27156.1"/>
    <property type="molecule type" value="Genomic_DNA"/>
</dbReference>
<keyword evidence="1" id="KW-0472">Membrane</keyword>
<proteinExistence type="predicted"/>
<keyword evidence="3" id="KW-1185">Reference proteome</keyword>
<dbReference type="RefSeq" id="WP_188539802.1">
    <property type="nucleotide sequence ID" value="NZ_BMFT01000001.1"/>
</dbReference>
<evidence type="ECO:0000313" key="3">
    <source>
        <dbReference type="Proteomes" id="UP000659344"/>
    </source>
</evidence>
<evidence type="ECO:0000256" key="1">
    <source>
        <dbReference type="SAM" id="Phobius"/>
    </source>
</evidence>
<comment type="caution">
    <text evidence="2">The sequence shown here is derived from an EMBL/GenBank/DDBJ whole genome shotgun (WGS) entry which is preliminary data.</text>
</comment>
<organism evidence="2 3">
    <name type="scientific">Paenibacillus segetis</name>
    <dbReference type="NCBI Taxonomy" id="1325360"/>
    <lineage>
        <taxon>Bacteria</taxon>
        <taxon>Bacillati</taxon>
        <taxon>Bacillota</taxon>
        <taxon>Bacilli</taxon>
        <taxon>Bacillales</taxon>
        <taxon>Paenibacillaceae</taxon>
        <taxon>Paenibacillus</taxon>
    </lineage>
</organism>
<gene>
    <name evidence="2" type="ORF">GCM10008013_28450</name>
</gene>
<name>A0ABQ1YK64_9BACL</name>
<feature type="transmembrane region" description="Helical" evidence="1">
    <location>
        <begin position="21"/>
        <end position="38"/>
    </location>
</feature>